<dbReference type="InterPro" id="IPR051955">
    <property type="entry name" value="PME_Inhibitor"/>
</dbReference>
<evidence type="ECO:0000256" key="2">
    <source>
        <dbReference type="ARBA" id="ARBA00038471"/>
    </source>
</evidence>
<dbReference type="eggNOG" id="ENOG502S99C">
    <property type="taxonomic scope" value="Eukaryota"/>
</dbReference>
<dbReference type="Proteomes" id="UP000027120">
    <property type="component" value="Unassembled WGS sequence"/>
</dbReference>
<keyword evidence="6" id="KW-1185">Reference proteome</keyword>
<dbReference type="GO" id="GO:0004857">
    <property type="term" value="F:enzyme inhibitor activity"/>
    <property type="evidence" value="ECO:0000318"/>
    <property type="project" value="GO_Central"/>
</dbReference>
<organism evidence="5 6">
    <name type="scientific">Citrus sinensis</name>
    <name type="common">Sweet orange</name>
    <name type="synonym">Citrus aurantium var. sinensis</name>
    <dbReference type="NCBI Taxonomy" id="2711"/>
    <lineage>
        <taxon>Eukaryota</taxon>
        <taxon>Viridiplantae</taxon>
        <taxon>Streptophyta</taxon>
        <taxon>Embryophyta</taxon>
        <taxon>Tracheophyta</taxon>
        <taxon>Spermatophyta</taxon>
        <taxon>Magnoliopsida</taxon>
        <taxon>eudicotyledons</taxon>
        <taxon>Gunneridae</taxon>
        <taxon>Pentapetalae</taxon>
        <taxon>rosids</taxon>
        <taxon>malvids</taxon>
        <taxon>Sapindales</taxon>
        <taxon>Rutaceae</taxon>
        <taxon>Aurantioideae</taxon>
        <taxon>Citrus</taxon>
    </lineage>
</organism>
<feature type="domain" description="Pectinesterase inhibitor" evidence="4">
    <location>
        <begin position="30"/>
        <end position="162"/>
    </location>
</feature>
<dbReference type="NCBIfam" id="TIGR01614">
    <property type="entry name" value="PME_inhib"/>
    <property type="match status" value="1"/>
</dbReference>
<dbReference type="Pfam" id="PF04043">
    <property type="entry name" value="PMEI"/>
    <property type="match status" value="1"/>
</dbReference>
<dbReference type="SMART" id="SM00856">
    <property type="entry name" value="PMEI"/>
    <property type="match status" value="1"/>
</dbReference>
<dbReference type="InterPro" id="IPR006501">
    <property type="entry name" value="Pectinesterase_inhib_dom"/>
</dbReference>
<evidence type="ECO:0000256" key="1">
    <source>
        <dbReference type="ARBA" id="ARBA00022729"/>
    </source>
</evidence>
<feature type="signal peptide" evidence="3">
    <location>
        <begin position="1"/>
        <end position="29"/>
    </location>
</feature>
<dbReference type="PANTHER" id="PTHR31080:SF274">
    <property type="entry name" value="PECTINESTERASE_PECTINESTERASE INHIBITOR 26"/>
    <property type="match status" value="1"/>
</dbReference>
<dbReference type="InterPro" id="IPR035513">
    <property type="entry name" value="Invertase/methylesterase_inhib"/>
</dbReference>
<protein>
    <recommendedName>
        <fullName evidence="4">Pectinesterase inhibitor domain-containing protein</fullName>
    </recommendedName>
</protein>
<dbReference type="PANTHER" id="PTHR31080">
    <property type="entry name" value="PECTINESTERASE INHIBITOR-LIKE"/>
    <property type="match status" value="1"/>
</dbReference>
<dbReference type="GO" id="GO:0009827">
    <property type="term" value="P:plant-type cell wall modification"/>
    <property type="evidence" value="ECO:0000318"/>
    <property type="project" value="GO_Central"/>
</dbReference>
<dbReference type="AlphaFoldDB" id="A0A067D4F2"/>
<accession>A0A067D4F2</accession>
<feature type="chain" id="PRO_5001635220" description="Pectinesterase inhibitor domain-containing protein" evidence="3">
    <location>
        <begin position="30"/>
        <end position="167"/>
    </location>
</feature>
<evidence type="ECO:0000313" key="5">
    <source>
        <dbReference type="EMBL" id="KDO36395.1"/>
    </source>
</evidence>
<sequence>MAIKNSLSLIFVAAAVAAGFILLGEKANAITPGPARDLCKETDYQQLCRAAVKGITNPEMATEAAISAVIAETVSAKEVTKRLGTSRELDTCHDSLGYAIVSLRTAQKNVKEHDRVSLDKNLGAAVSDFASCDDAFAEIGRPSPLANNTRTLRHMTSNCMALATWLD</sequence>
<gene>
    <name evidence="5" type="ORF">CISIN_1g037754mg</name>
</gene>
<dbReference type="GO" id="GO:0009505">
    <property type="term" value="C:plant-type cell wall"/>
    <property type="evidence" value="ECO:0000318"/>
    <property type="project" value="GO_Central"/>
</dbReference>
<reference evidence="5 6" key="1">
    <citation type="submission" date="2014-04" db="EMBL/GenBank/DDBJ databases">
        <authorList>
            <consortium name="International Citrus Genome Consortium"/>
            <person name="Gmitter F."/>
            <person name="Chen C."/>
            <person name="Farmerie W."/>
            <person name="Harkins T."/>
            <person name="Desany B."/>
            <person name="Mohiuddin M."/>
            <person name="Kodira C."/>
            <person name="Borodovsky M."/>
            <person name="Lomsadze A."/>
            <person name="Burns P."/>
            <person name="Jenkins J."/>
            <person name="Prochnik S."/>
            <person name="Shu S."/>
            <person name="Chapman J."/>
            <person name="Pitluck S."/>
            <person name="Schmutz J."/>
            <person name="Rokhsar D."/>
        </authorList>
    </citation>
    <scope>NUCLEOTIDE SEQUENCE</scope>
</reference>
<comment type="similarity">
    <text evidence="2">Belongs to the PMEI family.</text>
</comment>
<dbReference type="Gene3D" id="1.20.140.40">
    <property type="entry name" value="Invertase/pectin methylesterase inhibitor family protein"/>
    <property type="match status" value="1"/>
</dbReference>
<dbReference type="OrthoDB" id="770764at2759"/>
<dbReference type="EMBL" id="KK794623">
    <property type="protein sequence ID" value="KDO36395.1"/>
    <property type="molecule type" value="Genomic_DNA"/>
</dbReference>
<keyword evidence="1 3" id="KW-0732">Signal</keyword>
<proteinExistence type="inferred from homology"/>
<dbReference type="KEGG" id="cit:102630363"/>
<evidence type="ECO:0000313" key="6">
    <source>
        <dbReference type="Proteomes" id="UP000027120"/>
    </source>
</evidence>
<evidence type="ECO:0000256" key="3">
    <source>
        <dbReference type="SAM" id="SignalP"/>
    </source>
</evidence>
<dbReference type="SMR" id="A0A067D4F2"/>
<dbReference type="SUPFAM" id="SSF101148">
    <property type="entry name" value="Plant invertase/pectin methylesterase inhibitor"/>
    <property type="match status" value="1"/>
</dbReference>
<evidence type="ECO:0000259" key="4">
    <source>
        <dbReference type="SMART" id="SM00856"/>
    </source>
</evidence>
<dbReference type="CDD" id="cd15800">
    <property type="entry name" value="PMEI-like_2"/>
    <property type="match status" value="1"/>
</dbReference>
<name>A0A067D4F2_CITSI</name>
<dbReference type="PaxDb" id="2711-XP_006483915.1"/>